<reference evidence="5" key="3">
    <citation type="submission" date="2022-09" db="EMBL/GenBank/DDBJ databases">
        <authorList>
            <person name="Hitch T.C.A."/>
        </authorList>
    </citation>
    <scope>NUCLEOTIDE SEQUENCE</scope>
    <source>
        <strain evidence="5">Sanger_19</strain>
    </source>
</reference>
<reference evidence="5 7" key="1">
    <citation type="journal article" date="2021" name="ISME Commun">
        <title>Automated analysis of genomic sequences facilitates high-throughput and comprehensive description of bacteria.</title>
        <authorList>
            <person name="Hitch T.C.A."/>
        </authorList>
    </citation>
    <scope>NUCLEOTIDE SEQUENCE [LARGE SCALE GENOMIC DNA]</scope>
    <source>
        <strain evidence="5 7">Sanger_19</strain>
    </source>
</reference>
<dbReference type="SMART" id="SM01007">
    <property type="entry name" value="Aldolase_II"/>
    <property type="match status" value="1"/>
</dbReference>
<dbReference type="InterPro" id="IPR050197">
    <property type="entry name" value="Aldolase_class_II_sugar_metab"/>
</dbReference>
<dbReference type="PANTHER" id="PTHR22789">
    <property type="entry name" value="FUCULOSE PHOSPHATE ALDOLASE"/>
    <property type="match status" value="1"/>
</dbReference>
<protein>
    <submittedName>
        <fullName evidence="4">Class II aldolase/adducin family protein</fullName>
    </submittedName>
</protein>
<evidence type="ECO:0000256" key="1">
    <source>
        <dbReference type="ARBA" id="ARBA00022723"/>
    </source>
</evidence>
<dbReference type="GO" id="GO:0016832">
    <property type="term" value="F:aldehyde-lyase activity"/>
    <property type="evidence" value="ECO:0007669"/>
    <property type="project" value="TreeGrafter"/>
</dbReference>
<evidence type="ECO:0000313" key="5">
    <source>
        <dbReference type="EMBL" id="MCU6716410.1"/>
    </source>
</evidence>
<feature type="domain" description="Class II aldolase/adducin N-terminal" evidence="3">
    <location>
        <begin position="9"/>
        <end position="187"/>
    </location>
</feature>
<sequence length="245" mass="27590">MESEIRIRRQMIEIGKRIYQSGMVAANDGNLSVRISENEILCTPTGISKGYMTEECLCKINLQGEVLSCQDGFRPSSEMKMHLKVYEKRPDVRAVVHAHPPYATTFAIGGQALNRAIISESIVSLGCVPVAEYGLPSTQEIPDAIAPYLDYFDALLLAHHGALTYGKDLTEAYYRMESVELYARLLYQSKMMEMDRELDADTVHKLCLMREKAGMKNPETVCSSKKLLFESCHECIRRKNLLPDG</sequence>
<dbReference type="Proteomes" id="UP001198893">
    <property type="component" value="Unassembled WGS sequence"/>
</dbReference>
<dbReference type="SUPFAM" id="SSF53639">
    <property type="entry name" value="AraD/HMP-PK domain-like"/>
    <property type="match status" value="1"/>
</dbReference>
<dbReference type="Proteomes" id="UP001209666">
    <property type="component" value="Unassembled WGS sequence"/>
</dbReference>
<dbReference type="GO" id="GO:0019323">
    <property type="term" value="P:pentose catabolic process"/>
    <property type="evidence" value="ECO:0007669"/>
    <property type="project" value="TreeGrafter"/>
</dbReference>
<dbReference type="Pfam" id="PF00596">
    <property type="entry name" value="Aldolase_II"/>
    <property type="match status" value="1"/>
</dbReference>
<reference evidence="4" key="2">
    <citation type="submission" date="2021-10" db="EMBL/GenBank/DDBJ databases">
        <title>Anaerobic single-cell dispensing facilitates the cultivation of human gut bacteria.</title>
        <authorList>
            <person name="Afrizal A."/>
        </authorList>
    </citation>
    <scope>NUCLEOTIDE SEQUENCE</scope>
    <source>
        <strain evidence="4">CLA-AA-H204</strain>
    </source>
</reference>
<dbReference type="InterPro" id="IPR001303">
    <property type="entry name" value="Aldolase_II/adducin_N"/>
</dbReference>
<gene>
    <name evidence="4" type="ORF">LKD47_01455</name>
    <name evidence="5" type="ORF">OCV43_03840</name>
</gene>
<evidence type="ECO:0000313" key="4">
    <source>
        <dbReference type="EMBL" id="MCC2240969.1"/>
    </source>
</evidence>
<evidence type="ECO:0000259" key="3">
    <source>
        <dbReference type="SMART" id="SM01007"/>
    </source>
</evidence>
<keyword evidence="7" id="KW-1185">Reference proteome</keyword>
<comment type="caution">
    <text evidence="4">The sequence shown here is derived from an EMBL/GenBank/DDBJ whole genome shotgun (WGS) entry which is preliminary data.</text>
</comment>
<dbReference type="AlphaFoldDB" id="A0AAW4WJU1"/>
<dbReference type="InterPro" id="IPR036409">
    <property type="entry name" value="Aldolase_II/adducin_N_sf"/>
</dbReference>
<evidence type="ECO:0000313" key="7">
    <source>
        <dbReference type="Proteomes" id="UP001209666"/>
    </source>
</evidence>
<keyword evidence="2" id="KW-0456">Lyase</keyword>
<name>A0AAW4WJU1_9FIRM</name>
<accession>A0AAW4WJU1</accession>
<dbReference type="PANTHER" id="PTHR22789:SF0">
    <property type="entry name" value="3-OXO-TETRONATE 4-PHOSPHATE DECARBOXYLASE-RELATED"/>
    <property type="match status" value="1"/>
</dbReference>
<dbReference type="Gene3D" id="3.40.225.10">
    <property type="entry name" value="Class II aldolase/adducin N-terminal domain"/>
    <property type="match status" value="1"/>
</dbReference>
<dbReference type="EMBL" id="JAJEQW010000001">
    <property type="protein sequence ID" value="MCC2240969.1"/>
    <property type="molecule type" value="Genomic_DNA"/>
</dbReference>
<dbReference type="RefSeq" id="WP_022242596.1">
    <property type="nucleotide sequence ID" value="NZ_JAJEQW010000001.1"/>
</dbReference>
<evidence type="ECO:0000256" key="2">
    <source>
        <dbReference type="ARBA" id="ARBA00023239"/>
    </source>
</evidence>
<dbReference type="GO" id="GO:0046872">
    <property type="term" value="F:metal ion binding"/>
    <property type="evidence" value="ECO:0007669"/>
    <property type="project" value="UniProtKB-KW"/>
</dbReference>
<keyword evidence="1" id="KW-0479">Metal-binding</keyword>
<organism evidence="4 6">
    <name type="scientific">Roseburia amylophila</name>
    <dbReference type="NCBI Taxonomy" id="2981794"/>
    <lineage>
        <taxon>Bacteria</taxon>
        <taxon>Bacillati</taxon>
        <taxon>Bacillota</taxon>
        <taxon>Clostridia</taxon>
        <taxon>Lachnospirales</taxon>
        <taxon>Lachnospiraceae</taxon>
        <taxon>Roseburia</taxon>
    </lineage>
</organism>
<dbReference type="GO" id="GO:0005829">
    <property type="term" value="C:cytosol"/>
    <property type="evidence" value="ECO:0007669"/>
    <property type="project" value="TreeGrafter"/>
</dbReference>
<evidence type="ECO:0000313" key="6">
    <source>
        <dbReference type="Proteomes" id="UP001198893"/>
    </source>
</evidence>
<dbReference type="EMBL" id="JAOQKI010000004">
    <property type="protein sequence ID" value="MCU6716410.1"/>
    <property type="molecule type" value="Genomic_DNA"/>
</dbReference>
<proteinExistence type="predicted"/>